<gene>
    <name evidence="1" type="ORF">F8M49_21630</name>
</gene>
<evidence type="ECO:0000313" key="1">
    <source>
        <dbReference type="EMBL" id="MDV2477312.1"/>
    </source>
</evidence>
<dbReference type="Proteomes" id="UP001275440">
    <property type="component" value="Unassembled WGS sequence"/>
</dbReference>
<evidence type="ECO:0000313" key="2">
    <source>
        <dbReference type="Proteomes" id="UP001275440"/>
    </source>
</evidence>
<protein>
    <submittedName>
        <fullName evidence="1">Abi family protein</fullName>
    </submittedName>
</protein>
<organism evidence="1 2">
    <name type="scientific">Rhodococcus zopfii</name>
    <dbReference type="NCBI Taxonomy" id="43772"/>
    <lineage>
        <taxon>Bacteria</taxon>
        <taxon>Bacillati</taxon>
        <taxon>Actinomycetota</taxon>
        <taxon>Actinomycetes</taxon>
        <taxon>Mycobacteriales</taxon>
        <taxon>Nocardiaceae</taxon>
        <taxon>Rhodococcus</taxon>
    </lineage>
</organism>
<dbReference type="Pfam" id="PF07751">
    <property type="entry name" value="Abi_2"/>
    <property type="match status" value="1"/>
</dbReference>
<reference evidence="1 2" key="1">
    <citation type="submission" date="2019-10" db="EMBL/GenBank/DDBJ databases">
        <title>Draft Genome Assembly of Rhodococcus zopfii DSM44189.</title>
        <authorList>
            <person name="Sutton J.M."/>
            <person name="Akob D.M."/>
            <person name="Bushman T.J."/>
        </authorList>
    </citation>
    <scope>NUCLEOTIDE SEQUENCE [LARGE SCALE GENOMIC DNA]</scope>
    <source>
        <strain evidence="1 2">DSM 44189</strain>
    </source>
</reference>
<dbReference type="InterPro" id="IPR017034">
    <property type="entry name" value="Abi_system_AbiD/AbiF"/>
</dbReference>
<sequence length="338" mass="38113">MSRSTYGKPFKTITEQRQLLESRGMTISDPAAVERWLGSVGYYRLSGYWYPYRVRTRDAGAPPIIGDDFQPGTSFEQIVELYDFDRRLKLLVLDAIERVEVAMRLRVGHTLGRRGAFAHTDPNALSAEFVGVSSPSQPPAHAEWLDSAHAKWLRKVAQEQSRSKEEFVKHFTRKYGGPLPVWVVTEILDFGGLSRLYEGLHQRDRDDIAFGFGLTDNSGAGHGAALVSWMKNLNYIRNTCAHHSRLWNRNIDVQLSYRHLLVVPELHHAASPTVTKRVYASLAVLAYLIKHISPGSTWTADIVDHIRTGLAAMNRSDTEMGCPSDWASETLWGQQPEP</sequence>
<dbReference type="PIRSF" id="PIRSF034934">
    <property type="entry name" value="AbiF_AbiD"/>
    <property type="match status" value="1"/>
</dbReference>
<dbReference type="InterPro" id="IPR011664">
    <property type="entry name" value="Abi_system_AbiD/AbiF-like"/>
</dbReference>
<proteinExistence type="predicted"/>
<accession>A0ABU3WTG5</accession>
<keyword evidence="2" id="KW-1185">Reference proteome</keyword>
<comment type="caution">
    <text evidence="1">The sequence shown here is derived from an EMBL/GenBank/DDBJ whole genome shotgun (WGS) entry which is preliminary data.</text>
</comment>
<name>A0ABU3WTG5_9NOCA</name>
<dbReference type="EMBL" id="WBMO01000003">
    <property type="protein sequence ID" value="MDV2477312.1"/>
    <property type="molecule type" value="Genomic_DNA"/>
</dbReference>